<evidence type="ECO:0000256" key="2">
    <source>
        <dbReference type="SAM" id="MobiDB-lite"/>
    </source>
</evidence>
<dbReference type="GO" id="GO:0008017">
    <property type="term" value="F:microtubule binding"/>
    <property type="evidence" value="ECO:0007669"/>
    <property type="project" value="InterPro"/>
</dbReference>
<name>A0A9P4PIB6_9PLEO</name>
<dbReference type="PANTHER" id="PTHR24115">
    <property type="entry name" value="KINESIN-RELATED"/>
    <property type="match status" value="1"/>
</dbReference>
<dbReference type="GO" id="GO:0005871">
    <property type="term" value="C:kinesin complex"/>
    <property type="evidence" value="ECO:0007669"/>
    <property type="project" value="TreeGrafter"/>
</dbReference>
<evidence type="ECO:0000313" key="6">
    <source>
        <dbReference type="Proteomes" id="UP000799764"/>
    </source>
</evidence>
<dbReference type="EMBL" id="MU001501">
    <property type="protein sequence ID" value="KAF2444527.1"/>
    <property type="molecule type" value="Genomic_DNA"/>
</dbReference>
<comment type="caution">
    <text evidence="5">The sequence shown here is derived from an EMBL/GenBank/DDBJ whole genome shotgun (WGS) entry which is preliminary data.</text>
</comment>
<dbReference type="InterPro" id="IPR027640">
    <property type="entry name" value="Kinesin-like_fam"/>
</dbReference>
<gene>
    <name evidence="5" type="ORF">P171DRAFT_33999</name>
</gene>
<dbReference type="InterPro" id="IPR001752">
    <property type="entry name" value="Kinesin_motor_dom"/>
</dbReference>
<evidence type="ECO:0000313" key="5">
    <source>
        <dbReference type="EMBL" id="KAF2444527.1"/>
    </source>
</evidence>
<dbReference type="PANTHER" id="PTHR24115:SF1004">
    <property type="entry name" value="KINESIN-LIKE PROTEIN KIF15"/>
    <property type="match status" value="1"/>
</dbReference>
<dbReference type="GO" id="GO:0016887">
    <property type="term" value="F:ATP hydrolysis activity"/>
    <property type="evidence" value="ECO:0007669"/>
    <property type="project" value="TreeGrafter"/>
</dbReference>
<dbReference type="GO" id="GO:0005524">
    <property type="term" value="F:ATP binding"/>
    <property type="evidence" value="ECO:0007669"/>
    <property type="project" value="InterPro"/>
</dbReference>
<feature type="transmembrane region" description="Helical" evidence="3">
    <location>
        <begin position="52"/>
        <end position="74"/>
    </location>
</feature>
<dbReference type="InterPro" id="IPR036961">
    <property type="entry name" value="Kinesin_motor_dom_sf"/>
</dbReference>
<proteinExistence type="predicted"/>
<accession>A0A9P4PIB6</accession>
<dbReference type="SUPFAM" id="SSF52540">
    <property type="entry name" value="P-loop containing nucleoside triphosphate hydrolases"/>
    <property type="match status" value="1"/>
</dbReference>
<keyword evidence="1" id="KW-0175">Coiled coil</keyword>
<dbReference type="Gene3D" id="3.40.850.10">
    <property type="entry name" value="Kinesin motor domain"/>
    <property type="match status" value="1"/>
</dbReference>
<dbReference type="InterPro" id="IPR027417">
    <property type="entry name" value="P-loop_NTPase"/>
</dbReference>
<keyword evidence="3" id="KW-0472">Membrane</keyword>
<dbReference type="GO" id="GO:0007018">
    <property type="term" value="P:microtubule-based movement"/>
    <property type="evidence" value="ECO:0007669"/>
    <property type="project" value="InterPro"/>
</dbReference>
<feature type="compositionally biased region" description="Polar residues" evidence="2">
    <location>
        <begin position="635"/>
        <end position="646"/>
    </location>
</feature>
<reference evidence="5" key="1">
    <citation type="journal article" date="2020" name="Stud. Mycol.">
        <title>101 Dothideomycetes genomes: a test case for predicting lifestyles and emergence of pathogens.</title>
        <authorList>
            <person name="Haridas S."/>
            <person name="Albert R."/>
            <person name="Binder M."/>
            <person name="Bloem J."/>
            <person name="Labutti K."/>
            <person name="Salamov A."/>
            <person name="Andreopoulos B."/>
            <person name="Baker S."/>
            <person name="Barry K."/>
            <person name="Bills G."/>
            <person name="Bluhm B."/>
            <person name="Cannon C."/>
            <person name="Castanera R."/>
            <person name="Culley D."/>
            <person name="Daum C."/>
            <person name="Ezra D."/>
            <person name="Gonzalez J."/>
            <person name="Henrissat B."/>
            <person name="Kuo A."/>
            <person name="Liang C."/>
            <person name="Lipzen A."/>
            <person name="Lutzoni F."/>
            <person name="Magnuson J."/>
            <person name="Mondo S."/>
            <person name="Nolan M."/>
            <person name="Ohm R."/>
            <person name="Pangilinan J."/>
            <person name="Park H.-J."/>
            <person name="Ramirez L."/>
            <person name="Alfaro M."/>
            <person name="Sun H."/>
            <person name="Tritt A."/>
            <person name="Yoshinaga Y."/>
            <person name="Zwiers L.-H."/>
            <person name="Turgeon B."/>
            <person name="Goodwin S."/>
            <person name="Spatafora J."/>
            <person name="Crous P."/>
            <person name="Grigoriev I."/>
        </authorList>
    </citation>
    <scope>NUCLEOTIDE SEQUENCE</scope>
    <source>
        <strain evidence="5">CBS 690.94</strain>
    </source>
</reference>
<feature type="compositionally biased region" description="Polar residues" evidence="2">
    <location>
        <begin position="668"/>
        <end position="682"/>
    </location>
</feature>
<sequence length="688" mass="75812">MWRLLDAAVAGALAFYLGQLIPDDSSIDWSERQFQTDRVVGIVRSVRTRYTIFSAAFTFLAMAVAHWCPCSLAVRRSILRLWRPPRARSTELPQDVPSTATPQKQMPALGNAPGSELTSEATRPVHLETLQHAREPAQQVAERRDGIAGLANDSTATQLQDNADRIRSLERELEMKRTEIETIRVEHQLQLAALRDRVSSLEHECEAGGETARLLALDVEAKSRQVHHLEGQRTADGQVVAHQALQVSKLLERRASLTSTLSTMWTRHAKSKLDYRPRRFLRVISPSDAASRTRHYLKASRGMVFIAEAYGTRDSFTYGIFDHVFGEQCDNEDINLAMKGFVAHVLRGWKSLIFLDGYSGSGKTSTLLWSRDGQRTIAQYAGLALLQEFGVLYIEVCQVTDRLEDVPTMAPEHLAKFKVKLLQGRPREIPCGRYEIGDAQGLEAVLRHIDGARKKAATSQNDTSSRSHVSVVMYGSGAGRLHMVDVCGGEVAEEGSDMINAGRTALRTYVSQCSDPQILVPVKDHALTRVIEKVLLPMSSWTQEKSLTLPKTALISHVNLHHPWSSAQNVCEFATGKKGELVYLPTGGEQVQHRAESPPGSEQVPSRGECSRQVSDCAAPPLAARSSHPAILLQRSPSTLRESATNATKPSSKPPAALPPSKIPSYARGTTSRPLQGLSANDVTGRRQ</sequence>
<protein>
    <submittedName>
        <fullName evidence="5">P-loop containing nucleoside triphosphate hydrolase protein</fullName>
    </submittedName>
</protein>
<keyword evidence="3" id="KW-0812">Transmembrane</keyword>
<evidence type="ECO:0000256" key="3">
    <source>
        <dbReference type="SAM" id="Phobius"/>
    </source>
</evidence>
<feature type="compositionally biased region" description="Pro residues" evidence="2">
    <location>
        <begin position="652"/>
        <end position="662"/>
    </location>
</feature>
<dbReference type="PRINTS" id="PR00380">
    <property type="entry name" value="KINESINHEAVY"/>
</dbReference>
<feature type="region of interest" description="Disordered" evidence="2">
    <location>
        <begin position="588"/>
        <end position="688"/>
    </location>
</feature>
<evidence type="ECO:0000256" key="1">
    <source>
        <dbReference type="SAM" id="Coils"/>
    </source>
</evidence>
<organism evidence="5 6">
    <name type="scientific">Karstenula rhodostoma CBS 690.94</name>
    <dbReference type="NCBI Taxonomy" id="1392251"/>
    <lineage>
        <taxon>Eukaryota</taxon>
        <taxon>Fungi</taxon>
        <taxon>Dikarya</taxon>
        <taxon>Ascomycota</taxon>
        <taxon>Pezizomycotina</taxon>
        <taxon>Dothideomycetes</taxon>
        <taxon>Pleosporomycetidae</taxon>
        <taxon>Pleosporales</taxon>
        <taxon>Massarineae</taxon>
        <taxon>Didymosphaeriaceae</taxon>
        <taxon>Karstenula</taxon>
    </lineage>
</organism>
<keyword evidence="5" id="KW-0378">Hydrolase</keyword>
<dbReference type="Proteomes" id="UP000799764">
    <property type="component" value="Unassembled WGS sequence"/>
</dbReference>
<keyword evidence="6" id="KW-1185">Reference proteome</keyword>
<dbReference type="AlphaFoldDB" id="A0A9P4PIB6"/>
<dbReference type="GO" id="GO:0003777">
    <property type="term" value="F:microtubule motor activity"/>
    <property type="evidence" value="ECO:0007669"/>
    <property type="project" value="InterPro"/>
</dbReference>
<feature type="region of interest" description="Disordered" evidence="2">
    <location>
        <begin position="89"/>
        <end position="119"/>
    </location>
</feature>
<feature type="domain" description="Kinesin motor" evidence="4">
    <location>
        <begin position="242"/>
        <end position="560"/>
    </location>
</feature>
<dbReference type="GO" id="GO:0005874">
    <property type="term" value="C:microtubule"/>
    <property type="evidence" value="ECO:0007669"/>
    <property type="project" value="TreeGrafter"/>
</dbReference>
<feature type="coiled-coil region" evidence="1">
    <location>
        <begin position="156"/>
        <end position="204"/>
    </location>
</feature>
<keyword evidence="3" id="KW-1133">Transmembrane helix</keyword>
<evidence type="ECO:0000259" key="4">
    <source>
        <dbReference type="SMART" id="SM00129"/>
    </source>
</evidence>
<dbReference type="SMART" id="SM00129">
    <property type="entry name" value="KISc"/>
    <property type="match status" value="1"/>
</dbReference>